<dbReference type="RefSeq" id="WP_345044740.1">
    <property type="nucleotide sequence ID" value="NZ_BAABED010000001.1"/>
</dbReference>
<evidence type="ECO:0000256" key="2">
    <source>
        <dbReference type="ARBA" id="ARBA00023015"/>
    </source>
</evidence>
<evidence type="ECO:0000256" key="4">
    <source>
        <dbReference type="ARBA" id="ARBA00023125"/>
    </source>
</evidence>
<organism evidence="8 9">
    <name type="scientific">Arthrobacter methylotrophus</name>
    <dbReference type="NCBI Taxonomy" id="121291"/>
    <lineage>
        <taxon>Bacteria</taxon>
        <taxon>Bacillati</taxon>
        <taxon>Actinomycetota</taxon>
        <taxon>Actinomycetes</taxon>
        <taxon>Micrococcales</taxon>
        <taxon>Micrococcaceae</taxon>
        <taxon>Arthrobacter</taxon>
    </lineage>
</organism>
<sequence>MNVAPVRACVIDDHDTVMDGLELGIHREGKPLGVIFGGKAPTVDAFLKAGRAICDVVALDLQLADGSRPGENTARLITAGYNVLAFTSGTNPAHIQEAVANGALGVSLKTDKVVETITKLRRVAAGETIDDIFFASAIEVDADFVDANLSERERECLALYATGYSQGQVARRMGIAVSTAKENIDRIRKKYVDAGRPAGTKVDLFIRAVEDGIIAPPEPKRKRASWFRKDDGQ</sequence>
<dbReference type="InterPro" id="IPR016032">
    <property type="entry name" value="Sig_transdc_resp-reg_C-effctor"/>
</dbReference>
<dbReference type="Gene3D" id="3.40.50.2300">
    <property type="match status" value="1"/>
</dbReference>
<dbReference type="SUPFAM" id="SSF52172">
    <property type="entry name" value="CheY-like"/>
    <property type="match status" value="1"/>
</dbReference>
<evidence type="ECO:0000313" key="8">
    <source>
        <dbReference type="EMBL" id="MFB9714388.1"/>
    </source>
</evidence>
<keyword evidence="9" id="KW-1185">Reference proteome</keyword>
<keyword evidence="6" id="KW-0597">Phosphoprotein</keyword>
<comment type="similarity">
    <text evidence="1">Belongs to the sigma-70 factor family. ECF subfamily.</text>
</comment>
<keyword evidence="5" id="KW-0804">Transcription</keyword>
<dbReference type="InterPro" id="IPR000792">
    <property type="entry name" value="Tscrpt_reg_LuxR_C"/>
</dbReference>
<dbReference type="EMBL" id="JBHMBH010000019">
    <property type="protein sequence ID" value="MFB9714388.1"/>
    <property type="molecule type" value="Genomic_DNA"/>
</dbReference>
<dbReference type="PRINTS" id="PR00038">
    <property type="entry name" value="HTHLUXR"/>
</dbReference>
<proteinExistence type="inferred from homology"/>
<evidence type="ECO:0000259" key="7">
    <source>
        <dbReference type="PROSITE" id="PS50110"/>
    </source>
</evidence>
<dbReference type="InterPro" id="IPR001789">
    <property type="entry name" value="Sig_transdc_resp-reg_receiver"/>
</dbReference>
<dbReference type="Gene3D" id="1.10.10.10">
    <property type="entry name" value="Winged helix-like DNA-binding domain superfamily/Winged helix DNA-binding domain"/>
    <property type="match status" value="1"/>
</dbReference>
<dbReference type="InterPro" id="IPR013249">
    <property type="entry name" value="RNA_pol_sigma70_r4_t2"/>
</dbReference>
<evidence type="ECO:0000256" key="1">
    <source>
        <dbReference type="ARBA" id="ARBA00010641"/>
    </source>
</evidence>
<dbReference type="InterPro" id="IPR039420">
    <property type="entry name" value="WalR-like"/>
</dbReference>
<dbReference type="Pfam" id="PF08281">
    <property type="entry name" value="Sigma70_r4_2"/>
    <property type="match status" value="1"/>
</dbReference>
<dbReference type="PROSITE" id="PS50110">
    <property type="entry name" value="RESPONSE_REGULATORY"/>
    <property type="match status" value="1"/>
</dbReference>
<feature type="modified residue" description="4-aspartylphosphate" evidence="6">
    <location>
        <position position="60"/>
    </location>
</feature>
<evidence type="ECO:0000256" key="3">
    <source>
        <dbReference type="ARBA" id="ARBA00023082"/>
    </source>
</evidence>
<keyword evidence="4" id="KW-0238">DNA-binding</keyword>
<evidence type="ECO:0000256" key="5">
    <source>
        <dbReference type="ARBA" id="ARBA00023163"/>
    </source>
</evidence>
<dbReference type="InterPro" id="IPR036388">
    <property type="entry name" value="WH-like_DNA-bd_sf"/>
</dbReference>
<name>A0ABV5UPE3_9MICC</name>
<keyword evidence="2" id="KW-0805">Transcription regulation</keyword>
<dbReference type="SUPFAM" id="SSF46894">
    <property type="entry name" value="C-terminal effector domain of the bipartite response regulators"/>
    <property type="match status" value="1"/>
</dbReference>
<reference evidence="8 9" key="1">
    <citation type="submission" date="2024-09" db="EMBL/GenBank/DDBJ databases">
        <authorList>
            <person name="Sun Q."/>
            <person name="Mori K."/>
        </authorList>
    </citation>
    <scope>NUCLEOTIDE SEQUENCE [LARGE SCALE GENOMIC DNA]</scope>
    <source>
        <strain evidence="8 9">JCM 13519</strain>
    </source>
</reference>
<protein>
    <submittedName>
        <fullName evidence="8">Sigma factor-like helix-turn-helix DNA-binding protein</fullName>
    </submittedName>
</protein>
<dbReference type="PANTHER" id="PTHR43214">
    <property type="entry name" value="TWO-COMPONENT RESPONSE REGULATOR"/>
    <property type="match status" value="1"/>
</dbReference>
<feature type="domain" description="Response regulatory" evidence="7">
    <location>
        <begin position="7"/>
        <end position="124"/>
    </location>
</feature>
<evidence type="ECO:0000313" key="9">
    <source>
        <dbReference type="Proteomes" id="UP001589536"/>
    </source>
</evidence>
<dbReference type="InterPro" id="IPR011006">
    <property type="entry name" value="CheY-like_superfamily"/>
</dbReference>
<accession>A0ABV5UPE3</accession>
<evidence type="ECO:0000256" key="6">
    <source>
        <dbReference type="PROSITE-ProRule" id="PRU00169"/>
    </source>
</evidence>
<dbReference type="Proteomes" id="UP001589536">
    <property type="component" value="Unassembled WGS sequence"/>
</dbReference>
<dbReference type="SMART" id="SM00421">
    <property type="entry name" value="HTH_LUXR"/>
    <property type="match status" value="1"/>
</dbReference>
<comment type="caution">
    <text evidence="8">The sequence shown here is derived from an EMBL/GenBank/DDBJ whole genome shotgun (WGS) entry which is preliminary data.</text>
</comment>
<keyword evidence="3" id="KW-0731">Sigma factor</keyword>
<gene>
    <name evidence="8" type="ORF">ACFFPI_09655</name>
</gene>